<accession>A0A1I5X3M1</accession>
<feature type="transmembrane region" description="Helical" evidence="6">
    <location>
        <begin position="49"/>
        <end position="71"/>
    </location>
</feature>
<feature type="transmembrane region" description="Helical" evidence="6">
    <location>
        <begin position="368"/>
        <end position="387"/>
    </location>
</feature>
<dbReference type="RefSeq" id="WP_090659173.1">
    <property type="nucleotide sequence ID" value="NZ_FOXQ01000007.1"/>
</dbReference>
<feature type="transmembrane region" description="Helical" evidence="6">
    <location>
        <begin position="92"/>
        <end position="122"/>
    </location>
</feature>
<dbReference type="InterPro" id="IPR050833">
    <property type="entry name" value="Poly_Biosynth_Transport"/>
</dbReference>
<evidence type="ECO:0000313" key="7">
    <source>
        <dbReference type="EMBL" id="SFQ26573.1"/>
    </source>
</evidence>
<evidence type="ECO:0000256" key="3">
    <source>
        <dbReference type="ARBA" id="ARBA00022692"/>
    </source>
</evidence>
<dbReference type="STRING" id="1465490.SAMN05444277_107185"/>
<feature type="transmembrane region" description="Helical" evidence="6">
    <location>
        <begin position="186"/>
        <end position="205"/>
    </location>
</feature>
<dbReference type="Proteomes" id="UP000199031">
    <property type="component" value="Unassembled WGS sequence"/>
</dbReference>
<dbReference type="PANTHER" id="PTHR30250:SF11">
    <property type="entry name" value="O-ANTIGEN TRANSPORTER-RELATED"/>
    <property type="match status" value="1"/>
</dbReference>
<dbReference type="EMBL" id="FOXQ01000007">
    <property type="protein sequence ID" value="SFQ26573.1"/>
    <property type="molecule type" value="Genomic_DNA"/>
</dbReference>
<feature type="transmembrane region" description="Helical" evidence="6">
    <location>
        <begin position="230"/>
        <end position="252"/>
    </location>
</feature>
<feature type="transmembrane region" description="Helical" evidence="6">
    <location>
        <begin position="128"/>
        <end position="149"/>
    </location>
</feature>
<evidence type="ECO:0000256" key="4">
    <source>
        <dbReference type="ARBA" id="ARBA00022989"/>
    </source>
</evidence>
<dbReference type="AlphaFoldDB" id="A0A1I5X3M1"/>
<keyword evidence="5 6" id="KW-0472">Membrane</keyword>
<feature type="transmembrane region" description="Helical" evidence="6">
    <location>
        <begin position="161"/>
        <end position="180"/>
    </location>
</feature>
<evidence type="ECO:0000256" key="6">
    <source>
        <dbReference type="SAM" id="Phobius"/>
    </source>
</evidence>
<evidence type="ECO:0000313" key="8">
    <source>
        <dbReference type="Proteomes" id="UP000199031"/>
    </source>
</evidence>
<dbReference type="PANTHER" id="PTHR30250">
    <property type="entry name" value="PST FAMILY PREDICTED COLANIC ACID TRANSPORTER"/>
    <property type="match status" value="1"/>
</dbReference>
<reference evidence="7 8" key="1">
    <citation type="submission" date="2016-10" db="EMBL/GenBank/DDBJ databases">
        <authorList>
            <person name="de Groot N.N."/>
        </authorList>
    </citation>
    <scope>NUCLEOTIDE SEQUENCE [LARGE SCALE GENOMIC DNA]</scope>
    <source>
        <strain evidence="7 8">DSM 28286</strain>
    </source>
</reference>
<keyword evidence="4 6" id="KW-1133">Transmembrane helix</keyword>
<evidence type="ECO:0000256" key="2">
    <source>
        <dbReference type="ARBA" id="ARBA00022475"/>
    </source>
</evidence>
<feature type="transmembrane region" description="Helical" evidence="6">
    <location>
        <begin position="21"/>
        <end position="43"/>
    </location>
</feature>
<name>A0A1I5X3M1_9BACT</name>
<keyword evidence="8" id="KW-1185">Reference proteome</keyword>
<keyword evidence="2" id="KW-1003">Cell membrane</keyword>
<proteinExistence type="predicted"/>
<dbReference type="Pfam" id="PF01943">
    <property type="entry name" value="Polysacc_synt"/>
    <property type="match status" value="1"/>
</dbReference>
<feature type="transmembrane region" description="Helical" evidence="6">
    <location>
        <begin position="310"/>
        <end position="330"/>
    </location>
</feature>
<evidence type="ECO:0000256" key="1">
    <source>
        <dbReference type="ARBA" id="ARBA00004651"/>
    </source>
</evidence>
<keyword evidence="3 6" id="KW-0812">Transmembrane</keyword>
<dbReference type="OrthoDB" id="1093473at2"/>
<sequence>MHALTKNNIKTSLKSGFKNKNIRFIIFRYFIYALQFGNSLLIARNLGPYFMGHLGFAMLIIQYVTQINLGIPNALNVKLSSYEGKDYEKQKVFLGNSVLFMSLHSLVILMLAASCFFAEIPIFDKYNFYAYLIIVVSNAVAQNFDLLFIHVFRVKNLLKPITLYQSVTPLLNFLACIFFKQQQLLYAILISQLFSYVLCLIIFLLKTPIKLNLKPNIAVFKELIKTGSALMLYSASFYFIMIVTRTFVSYYYNVSELGYFSFALSFAQASFLALDTITFLIMPKMINRFKHAEGGKALEKMQYIKDNYTLISYLLIFFTILIFPIILYFVPNYANSFKSFALLSLCEALLSGNFGISVLFISHGKERLLGKIALFSFLLNLLLVWIISYNTSAFYFICFAPIGTYIVYTALLGYFYNVAFLNKRSIKSLFSNFDTRLVLPALLLSVAVITDNVILQITAYALVLLFNWKRMKGIAGIASKLIHNPAVFKI</sequence>
<gene>
    <name evidence="7" type="ORF">SAMN05444277_107185</name>
</gene>
<feature type="transmembrane region" description="Helical" evidence="6">
    <location>
        <begin position="437"/>
        <end position="463"/>
    </location>
</feature>
<feature type="transmembrane region" description="Helical" evidence="6">
    <location>
        <begin position="393"/>
        <end position="416"/>
    </location>
</feature>
<organism evidence="7 8">
    <name type="scientific">Parafilimonas terrae</name>
    <dbReference type="NCBI Taxonomy" id="1465490"/>
    <lineage>
        <taxon>Bacteria</taxon>
        <taxon>Pseudomonadati</taxon>
        <taxon>Bacteroidota</taxon>
        <taxon>Chitinophagia</taxon>
        <taxon>Chitinophagales</taxon>
        <taxon>Chitinophagaceae</taxon>
        <taxon>Parafilimonas</taxon>
    </lineage>
</organism>
<comment type="subcellular location">
    <subcellularLocation>
        <location evidence="1">Cell membrane</location>
        <topology evidence="1">Multi-pass membrane protein</topology>
    </subcellularLocation>
</comment>
<dbReference type="GO" id="GO:0005886">
    <property type="term" value="C:plasma membrane"/>
    <property type="evidence" value="ECO:0007669"/>
    <property type="project" value="UniProtKB-SubCell"/>
</dbReference>
<feature type="transmembrane region" description="Helical" evidence="6">
    <location>
        <begin position="342"/>
        <end position="361"/>
    </location>
</feature>
<dbReference type="InterPro" id="IPR002797">
    <property type="entry name" value="Polysacc_synth"/>
</dbReference>
<feature type="transmembrane region" description="Helical" evidence="6">
    <location>
        <begin position="258"/>
        <end position="281"/>
    </location>
</feature>
<evidence type="ECO:0000256" key="5">
    <source>
        <dbReference type="ARBA" id="ARBA00023136"/>
    </source>
</evidence>
<protein>
    <submittedName>
        <fullName evidence="7">Membrane protein involved in the export of O-antigen and teichoic acid</fullName>
    </submittedName>
</protein>